<reference evidence="1" key="2">
    <citation type="submission" date="2023-05" db="EMBL/GenBank/DDBJ databases">
        <authorList>
            <person name="Fouks B."/>
        </authorList>
    </citation>
    <scope>NUCLEOTIDE SEQUENCE</scope>
    <source>
        <strain evidence="1">Stay&amp;Tobe</strain>
        <tissue evidence="1">Testes</tissue>
    </source>
</reference>
<evidence type="ECO:0000313" key="1">
    <source>
        <dbReference type="EMBL" id="KAJ9592275.1"/>
    </source>
</evidence>
<comment type="caution">
    <text evidence="1">The sequence shown here is derived from an EMBL/GenBank/DDBJ whole genome shotgun (WGS) entry which is preliminary data.</text>
</comment>
<proteinExistence type="predicted"/>
<accession>A0AAD8A511</accession>
<dbReference type="Proteomes" id="UP001233999">
    <property type="component" value="Unassembled WGS sequence"/>
</dbReference>
<evidence type="ECO:0000313" key="2">
    <source>
        <dbReference type="Proteomes" id="UP001233999"/>
    </source>
</evidence>
<keyword evidence="2" id="KW-1185">Reference proteome</keyword>
<feature type="non-terminal residue" evidence="1">
    <location>
        <position position="1"/>
    </location>
</feature>
<protein>
    <submittedName>
        <fullName evidence="1">Uncharacterized protein</fullName>
    </submittedName>
</protein>
<organism evidence="1 2">
    <name type="scientific">Diploptera punctata</name>
    <name type="common">Pacific beetle cockroach</name>
    <dbReference type="NCBI Taxonomy" id="6984"/>
    <lineage>
        <taxon>Eukaryota</taxon>
        <taxon>Metazoa</taxon>
        <taxon>Ecdysozoa</taxon>
        <taxon>Arthropoda</taxon>
        <taxon>Hexapoda</taxon>
        <taxon>Insecta</taxon>
        <taxon>Pterygota</taxon>
        <taxon>Neoptera</taxon>
        <taxon>Polyneoptera</taxon>
        <taxon>Dictyoptera</taxon>
        <taxon>Blattodea</taxon>
        <taxon>Blaberoidea</taxon>
        <taxon>Blaberidae</taxon>
        <taxon>Diplopterinae</taxon>
        <taxon>Diploptera</taxon>
    </lineage>
</organism>
<sequence>GWCGDIILSRVSSSTDPLARGYSRKPENIALTDYAEQRREYKRLLKEKKTAYDLDLEQILIAETEIKPYNILRTSKKRHPTPLPGPSGTFILQLVTPTWNAYKTTANTVTTESGITTATTDKSRYGFYSTIPPTPLIIGRSQSGSNNLLRQLWLQRFPLQSRYTGRYDSGSNTMQYNPDPTT</sequence>
<dbReference type="AlphaFoldDB" id="A0AAD8A511"/>
<dbReference type="EMBL" id="JASPKZ010003842">
    <property type="protein sequence ID" value="KAJ9592275.1"/>
    <property type="molecule type" value="Genomic_DNA"/>
</dbReference>
<feature type="non-terminal residue" evidence="1">
    <location>
        <position position="182"/>
    </location>
</feature>
<gene>
    <name evidence="1" type="ORF">L9F63_001171</name>
</gene>
<reference evidence="1" key="1">
    <citation type="journal article" date="2023" name="IScience">
        <title>Live-bearing cockroach genome reveals convergent evolutionary mechanisms linked to viviparity in insects and beyond.</title>
        <authorList>
            <person name="Fouks B."/>
            <person name="Harrison M.C."/>
            <person name="Mikhailova A.A."/>
            <person name="Marchal E."/>
            <person name="English S."/>
            <person name="Carruthers M."/>
            <person name="Jennings E.C."/>
            <person name="Chiamaka E.L."/>
            <person name="Frigard R.A."/>
            <person name="Pippel M."/>
            <person name="Attardo G.M."/>
            <person name="Benoit J.B."/>
            <person name="Bornberg-Bauer E."/>
            <person name="Tobe S.S."/>
        </authorList>
    </citation>
    <scope>NUCLEOTIDE SEQUENCE</scope>
    <source>
        <strain evidence="1">Stay&amp;Tobe</strain>
    </source>
</reference>
<name>A0AAD8A511_DIPPU</name>